<feature type="domain" description="Dynein heavy chain coiled coil stalk" evidence="5">
    <location>
        <begin position="294"/>
        <end position="619"/>
    </location>
</feature>
<keyword evidence="4" id="KW-0732">Signal</keyword>
<evidence type="ECO:0000259" key="6">
    <source>
        <dbReference type="Pfam" id="PF12780"/>
    </source>
</evidence>
<feature type="region of interest" description="Disordered" evidence="3">
    <location>
        <begin position="1964"/>
        <end position="1995"/>
    </location>
</feature>
<organism evidence="8 10">
    <name type="scientific">Didymodactylos carnosus</name>
    <dbReference type="NCBI Taxonomy" id="1234261"/>
    <lineage>
        <taxon>Eukaryota</taxon>
        <taxon>Metazoa</taxon>
        <taxon>Spiralia</taxon>
        <taxon>Gnathifera</taxon>
        <taxon>Rotifera</taxon>
        <taxon>Eurotatoria</taxon>
        <taxon>Bdelloidea</taxon>
        <taxon>Philodinida</taxon>
        <taxon>Philodinidae</taxon>
        <taxon>Didymodactylos</taxon>
    </lineage>
</organism>
<dbReference type="Pfam" id="PF12777">
    <property type="entry name" value="MT"/>
    <property type="match status" value="1"/>
</dbReference>
<dbReference type="Gene3D" id="1.10.8.1220">
    <property type="match status" value="1"/>
</dbReference>
<evidence type="ECO:0000259" key="5">
    <source>
        <dbReference type="Pfam" id="PF12777"/>
    </source>
</evidence>
<comment type="similarity">
    <text evidence="1">Belongs to the dynein heavy chain family.</text>
</comment>
<dbReference type="GO" id="GO:0051959">
    <property type="term" value="F:dynein light intermediate chain binding"/>
    <property type="evidence" value="ECO:0007669"/>
    <property type="project" value="InterPro"/>
</dbReference>
<evidence type="ECO:0000256" key="3">
    <source>
        <dbReference type="SAM" id="MobiDB-lite"/>
    </source>
</evidence>
<dbReference type="GO" id="GO:0030286">
    <property type="term" value="C:dynein complex"/>
    <property type="evidence" value="ECO:0007669"/>
    <property type="project" value="InterPro"/>
</dbReference>
<feature type="coiled-coil region" evidence="2">
    <location>
        <begin position="515"/>
        <end position="549"/>
    </location>
</feature>
<accession>A0A813VS12</accession>
<name>A0A813VS12_9BILA</name>
<evidence type="ECO:0000256" key="2">
    <source>
        <dbReference type="SAM" id="Coils"/>
    </source>
</evidence>
<feature type="domain" description="Dynein heavy chain AAA module D4" evidence="6">
    <location>
        <begin position="17"/>
        <end position="256"/>
    </location>
</feature>
<dbReference type="Proteomes" id="UP000663829">
    <property type="component" value="Unassembled WGS sequence"/>
</dbReference>
<feature type="chain" id="PRO_5036223339" description="Dynein heavy chain" evidence="4">
    <location>
        <begin position="27"/>
        <end position="1995"/>
    </location>
</feature>
<feature type="signal peptide" evidence="4">
    <location>
        <begin position="1"/>
        <end position="26"/>
    </location>
</feature>
<dbReference type="OrthoDB" id="10251809at2759"/>
<keyword evidence="10" id="KW-1185">Reference proteome</keyword>
<feature type="domain" description="Dynein heavy chain ATP-binding dynein motor region" evidence="7">
    <location>
        <begin position="792"/>
        <end position="972"/>
    </location>
</feature>
<proteinExistence type="inferred from homology"/>
<comment type="caution">
    <text evidence="8">The sequence shown here is derived from an EMBL/GenBank/DDBJ whole genome shotgun (WGS) entry which is preliminary data.</text>
</comment>
<feature type="compositionally biased region" description="Basic and acidic residues" evidence="3">
    <location>
        <begin position="1982"/>
        <end position="1995"/>
    </location>
</feature>
<evidence type="ECO:0000313" key="10">
    <source>
        <dbReference type="Proteomes" id="UP000663829"/>
    </source>
</evidence>
<dbReference type="PANTHER" id="PTHR46961">
    <property type="entry name" value="DYNEIN HEAVY CHAIN 1, AXONEMAL-LIKE PROTEIN"/>
    <property type="match status" value="1"/>
</dbReference>
<sequence length="1995" mass="231564">MGHFRRFYPKCAVICYIELLCRLCHTIQTSDGHCCIMAEGALDNSLIYLFASVTGNQLVTFKTSHYVTTAKMIQQFIKHKLTQAYIEAGIRSEKMLLLITEEDFQHTDLIIHVMNLLNSEEMTSLFSLEEETSVLNSVRTQVQQAGLTFSKQVAWEFFLRNVKDNIRVLILLNDTSERFQQLCLDYPALFNNISLIYLQHWDYKTLVKNAMYHLKELSWLDKADAENTAHLLASMHSSIHTHNEEQLPHVNNHTYSKFVEKFVLILSDKSLFVKQSHEDVTRLLEQIQYQHTTAAKLKSELEHEKMVLDERLKSTERMLVQIGQDMVMAEQQIRAHKSQTRRTVQLKRLLPEYQLTQEKNIYKMLATATDARKLMQNIDMNSLQELRSIQKPEQQLEDILASVIMILKSPTADVSWQKGAKRQMANIDRFLEETQSFEKLALTEESIKLIDSVIDRVQLSDNTDYSEKHYPSMVSLYKWVKRVLQYHSILLKKVRPLHNKCKEIEQDVLEQDQKLILLNKKSEALEARLKDLSQNFEEATVDKKDQEEKVLLKTNQLQTASQLNTILSREYERNIQIFESLKDRVHSLPASCAYAAGFLTYIGPYSYGFRRLMLTIHWAKCIRDRGLPVIFDEISSVKGRVINWQFDGGRKSVQGNMNGRSSSASRLLTDAQQQQQQQLPETGELIPGQSQVLTNITEEQTDDETAAVAAAPDEELAKQNQQETNENLMIEQNLNNDDNNNNEMADAEIPLSELSQIMNATEYQQFLFSLIKFIIGDDTFLKWLSEGVLSSQIENNTIIIKSTKYPALLLDPFSAATTWIQNYYKPETIDFDHGTNDAVMLIEQSFLNGTTLKITNCKSLDSILYPLAQWKTTLNEQNRKDDSNLIIYCGRRLYCSPNFSFLFQTDYSSLKSIDRSLTLLTTCCNYQYSVENLLDDLRTEVFHCIKPKLYQMKLNILKSVLIGEQRVKSIDELLKDKWKSDGFQANEVMITSVALERKYKLGEILDECYRLLDQIELEIDSLFPFAQHAAVLYSVIQRMNLLSPDYKFSLQLIYDLLDQYCGKISIDTKESPTSQTENDRDPDFPELPTLLDTSNLKYDNDMTTPVMDEKQIQEKIQKMIESFVKKLLPQISAKHRLHFLVLLQFFIKTASPSESSASNALELELLATGLPAIDTEALNFPSIKKPQWLDESKWFDLCSLTQLFSDQDLLGQLSRVIMTNEIESKQWEEWYDEPQTKTIPNLKINGEEKVLNEFEKLLLIRILRPDYYLLSLTDYVFKEFNLREMTIDIKLFNDEQKSCVIVNLPDMNVDASLNDKYDGYLTTKTHVNDVIEKFVQGKYKSVRVIDCPLLNIQTTAQKLPTSDNEKQQQYDMIMLKNFDTSSLSNKIVLTIFDDIRHNRLSYHVLITKKSFVELPIHISVNSLLFDYDSLLFTIEHRSSSTSLPSIELLNLTYYDRTQFIRHTLANIVQNSSPILSQCKKNQITILYGCILIQGILLSIQLFNRSNLANWIPWTNNFAQHILTILSSDQSGSDPKYSKPIIEQIFHTFITDPNDFSYVQHCLDELFQQQQQATTKLRLDNCEFSVPINDNQYTYEWFMNEHKQNQDFKLSKIRVNDYCTTEKQRLKQYEQFTLEFNQLWHFKMLNREELKINLVNFALQLLKERLPPQLNLKHISLENLDPLAIELYQEIEYFNKQLQLARYHVKIIENYLSLGSVLFSKHWKPIALALQEQRIPDCWKTVKTRNQYIGITQWIHDCRRRFNEYYAWLNADLSTVQQINAPFIHRAEYLIHALRIMEATRLNVDIHNIVCIGKMNDSLTNDKNRNYLVFNSMTIINGLWDSTTNTIKFTSTIPPVYVYAVDQKSQDNININSRCPVYSCATRETYLFSVNIEKNELNSTAFIVLNNDVEQSSPFRFNPSPLPSVTTQLLQPSANISTARHDMTNVRQSVNNNNSRLGGIISQFSQNSQVSQSTPRSQTPQDVPKDIRRDEPMLGF</sequence>
<gene>
    <name evidence="8" type="ORF">GPM918_LOCUS5886</name>
    <name evidence="9" type="ORF">SRO942_LOCUS5886</name>
</gene>
<feature type="region of interest" description="Disordered" evidence="3">
    <location>
        <begin position="653"/>
        <end position="685"/>
    </location>
</feature>
<feature type="compositionally biased region" description="Polar residues" evidence="3">
    <location>
        <begin position="653"/>
        <end position="666"/>
    </location>
</feature>
<dbReference type="PANTHER" id="PTHR46961:SF21">
    <property type="entry name" value="LOW QUALITY PROTEIN: DYNEIN BETA CHAIN, FLAGELLAR OUTER ARM-LIKE"/>
    <property type="match status" value="1"/>
</dbReference>
<evidence type="ECO:0008006" key="11">
    <source>
        <dbReference type="Google" id="ProtNLM"/>
    </source>
</evidence>
<dbReference type="Pfam" id="PF12780">
    <property type="entry name" value="AAA_8"/>
    <property type="match status" value="1"/>
</dbReference>
<dbReference type="Gene3D" id="1.20.920.20">
    <property type="match status" value="1"/>
</dbReference>
<dbReference type="EMBL" id="CAJOBC010000875">
    <property type="protein sequence ID" value="CAF3634959.1"/>
    <property type="molecule type" value="Genomic_DNA"/>
</dbReference>
<dbReference type="GO" id="GO:0045505">
    <property type="term" value="F:dynein intermediate chain binding"/>
    <property type="evidence" value="ECO:0007669"/>
    <property type="project" value="InterPro"/>
</dbReference>
<dbReference type="InterPro" id="IPR035706">
    <property type="entry name" value="AAA_9"/>
</dbReference>
<dbReference type="InterPro" id="IPR024743">
    <property type="entry name" value="Dynein_HC_stalk"/>
</dbReference>
<evidence type="ECO:0000256" key="1">
    <source>
        <dbReference type="ARBA" id="ARBA00008887"/>
    </source>
</evidence>
<reference evidence="8" key="1">
    <citation type="submission" date="2021-02" db="EMBL/GenBank/DDBJ databases">
        <authorList>
            <person name="Nowell W R."/>
        </authorList>
    </citation>
    <scope>NUCLEOTIDE SEQUENCE</scope>
</reference>
<evidence type="ECO:0000259" key="7">
    <source>
        <dbReference type="Pfam" id="PF12781"/>
    </source>
</evidence>
<evidence type="ECO:0000256" key="4">
    <source>
        <dbReference type="SAM" id="SignalP"/>
    </source>
</evidence>
<evidence type="ECO:0000313" key="9">
    <source>
        <dbReference type="EMBL" id="CAF3634959.1"/>
    </source>
</evidence>
<keyword evidence="2" id="KW-0175">Coiled coil</keyword>
<evidence type="ECO:0000313" key="8">
    <source>
        <dbReference type="EMBL" id="CAF0847329.1"/>
    </source>
</evidence>
<dbReference type="Pfam" id="PF12781">
    <property type="entry name" value="AAA_9"/>
    <property type="match status" value="1"/>
</dbReference>
<dbReference type="Proteomes" id="UP000681722">
    <property type="component" value="Unassembled WGS sequence"/>
</dbReference>
<protein>
    <recommendedName>
        <fullName evidence="11">Dynein heavy chain</fullName>
    </recommendedName>
</protein>
<dbReference type="Gene3D" id="3.40.50.300">
    <property type="entry name" value="P-loop containing nucleotide triphosphate hydrolases"/>
    <property type="match status" value="2"/>
</dbReference>
<dbReference type="InterPro" id="IPR026983">
    <property type="entry name" value="DHC"/>
</dbReference>
<dbReference type="GO" id="GO:0007018">
    <property type="term" value="P:microtubule-based movement"/>
    <property type="evidence" value="ECO:0007669"/>
    <property type="project" value="InterPro"/>
</dbReference>
<dbReference type="InterPro" id="IPR024317">
    <property type="entry name" value="Dynein_heavy_chain_D4_dom"/>
</dbReference>
<dbReference type="EMBL" id="CAJNOQ010000875">
    <property type="protein sequence ID" value="CAF0847329.1"/>
    <property type="molecule type" value="Genomic_DNA"/>
</dbReference>
<dbReference type="InterPro" id="IPR027417">
    <property type="entry name" value="P-loop_NTPase"/>
</dbReference>